<feature type="region of interest" description="Disordered" evidence="2">
    <location>
        <begin position="358"/>
        <end position="388"/>
    </location>
</feature>
<evidence type="ECO:0000313" key="4">
    <source>
        <dbReference type="Proteomes" id="UP000267017"/>
    </source>
</evidence>
<dbReference type="NCBIfam" id="TIGR02680">
    <property type="entry name" value="TIGR02680 family protein"/>
    <property type="match status" value="1"/>
</dbReference>
<evidence type="ECO:0000256" key="2">
    <source>
        <dbReference type="SAM" id="MobiDB-lite"/>
    </source>
</evidence>
<dbReference type="RefSeq" id="WP_128633868.1">
    <property type="nucleotide sequence ID" value="NZ_RRCN01000001.1"/>
</dbReference>
<organism evidence="3 4">
    <name type="scientific">Paenibacillus oralis</name>
    <dbReference type="NCBI Taxonomy" id="2490856"/>
    <lineage>
        <taxon>Bacteria</taxon>
        <taxon>Bacillati</taxon>
        <taxon>Bacillota</taxon>
        <taxon>Bacilli</taxon>
        <taxon>Bacillales</taxon>
        <taxon>Paenibacillaceae</taxon>
        <taxon>Paenibacillus</taxon>
    </lineage>
</organism>
<evidence type="ECO:0000256" key="1">
    <source>
        <dbReference type="SAM" id="Coils"/>
    </source>
</evidence>
<evidence type="ECO:0000313" key="3">
    <source>
        <dbReference type="EMBL" id="RRJ66073.1"/>
    </source>
</evidence>
<name>A0A3P3UC93_9BACL</name>
<keyword evidence="1" id="KW-0175">Coiled coil</keyword>
<sequence length="1369" mass="157571">MSTFHLNRFGLINFWYHGDTVFEFSNGRLFVRGANGSGKSVSTTMAVPFLLDGDKRPSRLDPFGSQDRRMIDLLLGNKHVSKREEGTGYLYMEYRKGNTFVTVGIGLNGKRRESDNTIRTWYFILHNKRIGKDIQLYDEKIVSGETKKFPLTRVELANRIGGDGEVTDSQQRYVEIVNQEIYRFNTTQEFKELIGVLLQLRSPKLSNAVKASEVSNVLSDALPELSQYELAPLSSSLESMDSLQEKKTRLGRELSFLTMLADAYDTYNQLSLYEKAKHLISSEKRFNESMKRMNDYKTAEAAALATKTDLERKWTKQSNIKETLQRKIASMQGHALFTLEEELGKVREALQESEKKLQSKIESLDKNKSQQRQVENRIKQSEGEEYKAAKSRKDALSEMESLADEAYFKPHTALRQYFEASLENFSDAGFQNWHEALKEYHSKVEDIASQLRSLQSRLEHEERMQRHVAAEEERAEGIEAEIRALEKEIAESTASVEQAVVEWAEGAQQFQVQTSELLEAQEILQGIVDLLDDSSPLKVTDWLNGLYNKRLGALQQELANLTASIGFLQKQIEETETKAEELSAQTEMEPDLTAFEVVEMERLRTQNIRAAYFYETVEFMEHIEPSVKEAIEGAITRAGLLTALVVHESDRSMVAASMTVVQKGSYKEENLLTYVRPTPINGLSEDDISAVLQTISIVPHEEGYVLETGEFRSGMVGGLAPRYEDAYIGKSAREQIRARRLKELQNLRDELMNRKYDLESERFSVENQQRLLHIERDMFPSLEGLEDSLARYENKTRERIAQLSLLERLQNDLRVYRNETQVTRNALYYAAQEMELPLPLTHSSYQQALGDLARYQKKLTDLQVAHIEWLSEIKLLSSLGAEKERLVDDFGFLMDEKTDLERSIDRNRSMEAMYLERIEDLGDTDVKQEIEEARKAALETDELLETYRKQINNAEINIRTYAENHEKEQPQMEERLRLLNAWTKIFQEELSLGFVCPPQSASQVVEALEDTCKTLSAEVVLSTLKDAEAHAQRELVDYNLKQSRRTIPLEVQAKDKEDASWQLLAQHCSRQFLVFSPQHVENTPREVHGDVDNQLKLISRHIQEEEQKLFEKVLIDVVGTAIHEKVRAAKRWEQDANVMLQRVKGTIQMRLEWVPLASKEEDQISTTELLSYLSKESIYLTPSQKEKVRLHFMSKINEARKKCKDDASFSMFEEMKNALDYRKWFRFNMFITRKGIPEERFTNKVFGELSGGEKAMSIYSPLFAAIAAKYSYAAPDAPRIISLDEAFAGIDSENIAQMFQLVHDFEFDYIMNSQVLWGCYETVDELSIAQILRPVDSPVLAVARYYWDGKEKHHLSLEQSIEERSRNAG</sequence>
<dbReference type="Pfam" id="PF13558">
    <property type="entry name" value="SbcC_Walker_B"/>
    <property type="match status" value="1"/>
</dbReference>
<dbReference type="EMBL" id="RRCN01000001">
    <property type="protein sequence ID" value="RRJ66073.1"/>
    <property type="molecule type" value="Genomic_DNA"/>
</dbReference>
<feature type="coiled-coil region" evidence="1">
    <location>
        <begin position="930"/>
        <end position="964"/>
    </location>
</feature>
<feature type="coiled-coil region" evidence="1">
    <location>
        <begin position="437"/>
        <end position="502"/>
    </location>
</feature>
<dbReference type="Proteomes" id="UP000267017">
    <property type="component" value="Unassembled WGS sequence"/>
</dbReference>
<reference evidence="3 4" key="1">
    <citation type="submission" date="2018-11" db="EMBL/GenBank/DDBJ databases">
        <title>Genome sequencing of Paenibacillus sp. KCOM 3021 (= ChDC PVNT-B20).</title>
        <authorList>
            <person name="Kook J.-K."/>
            <person name="Park S.-N."/>
            <person name="Lim Y.K."/>
        </authorList>
    </citation>
    <scope>NUCLEOTIDE SEQUENCE [LARGE SCALE GENOMIC DNA]</scope>
    <source>
        <strain evidence="3 4">KCOM 3021</strain>
    </source>
</reference>
<dbReference type="InterPro" id="IPR013496">
    <property type="entry name" value="CHP02680"/>
</dbReference>
<accession>A0A3P3UC93</accession>
<feature type="coiled-coil region" evidence="1">
    <location>
        <begin position="806"/>
        <end position="865"/>
    </location>
</feature>
<dbReference type="Gene3D" id="3.40.50.300">
    <property type="entry name" value="P-loop containing nucleotide triphosphate hydrolases"/>
    <property type="match status" value="2"/>
</dbReference>
<keyword evidence="4" id="KW-1185">Reference proteome</keyword>
<gene>
    <name evidence="3" type="ORF">EHV15_26530</name>
</gene>
<proteinExistence type="predicted"/>
<protein>
    <submittedName>
        <fullName evidence="3">TIGR02680 family protein</fullName>
    </submittedName>
</protein>
<dbReference type="SUPFAM" id="SSF52540">
    <property type="entry name" value="P-loop containing nucleoside triphosphate hydrolases"/>
    <property type="match status" value="1"/>
</dbReference>
<dbReference type="OrthoDB" id="9776649at2"/>
<comment type="caution">
    <text evidence="3">The sequence shown here is derived from an EMBL/GenBank/DDBJ whole genome shotgun (WGS) entry which is preliminary data.</text>
</comment>
<feature type="coiled-coil region" evidence="1">
    <location>
        <begin position="551"/>
        <end position="585"/>
    </location>
</feature>
<dbReference type="InterPro" id="IPR027417">
    <property type="entry name" value="P-loop_NTPase"/>
</dbReference>